<feature type="region of interest" description="Disordered" evidence="1">
    <location>
        <begin position="1"/>
        <end position="92"/>
    </location>
</feature>
<evidence type="ECO:0000256" key="1">
    <source>
        <dbReference type="SAM" id="MobiDB-lite"/>
    </source>
</evidence>
<reference evidence="2" key="1">
    <citation type="journal article" date="2022" name="bioRxiv">
        <title>Sequencing and chromosome-scale assembly of the giantPleurodeles waltlgenome.</title>
        <authorList>
            <person name="Brown T."/>
            <person name="Elewa A."/>
            <person name="Iarovenko S."/>
            <person name="Subramanian E."/>
            <person name="Araus A.J."/>
            <person name="Petzold A."/>
            <person name="Susuki M."/>
            <person name="Suzuki K.-i.T."/>
            <person name="Hayashi T."/>
            <person name="Toyoda A."/>
            <person name="Oliveira C."/>
            <person name="Osipova E."/>
            <person name="Leigh N.D."/>
            <person name="Simon A."/>
            <person name="Yun M.H."/>
        </authorList>
    </citation>
    <scope>NUCLEOTIDE SEQUENCE</scope>
    <source>
        <strain evidence="2">20211129_DDA</strain>
        <tissue evidence="2">Liver</tissue>
    </source>
</reference>
<gene>
    <name evidence="2" type="ORF">NDU88_010077</name>
</gene>
<organism evidence="2 3">
    <name type="scientific">Pleurodeles waltl</name>
    <name type="common">Iberian ribbed newt</name>
    <dbReference type="NCBI Taxonomy" id="8319"/>
    <lineage>
        <taxon>Eukaryota</taxon>
        <taxon>Metazoa</taxon>
        <taxon>Chordata</taxon>
        <taxon>Craniata</taxon>
        <taxon>Vertebrata</taxon>
        <taxon>Euteleostomi</taxon>
        <taxon>Amphibia</taxon>
        <taxon>Batrachia</taxon>
        <taxon>Caudata</taxon>
        <taxon>Salamandroidea</taxon>
        <taxon>Salamandridae</taxon>
        <taxon>Pleurodelinae</taxon>
        <taxon>Pleurodeles</taxon>
    </lineage>
</organism>
<dbReference type="Proteomes" id="UP001066276">
    <property type="component" value="Chromosome 7"/>
</dbReference>
<evidence type="ECO:0000313" key="2">
    <source>
        <dbReference type="EMBL" id="KAJ1131744.1"/>
    </source>
</evidence>
<dbReference type="EMBL" id="JANPWB010000011">
    <property type="protein sequence ID" value="KAJ1131744.1"/>
    <property type="molecule type" value="Genomic_DNA"/>
</dbReference>
<dbReference type="AlphaFoldDB" id="A0AAV7PUX5"/>
<accession>A0AAV7PUX5</accession>
<keyword evidence="3" id="KW-1185">Reference proteome</keyword>
<protein>
    <submittedName>
        <fullName evidence="2">Uncharacterized protein</fullName>
    </submittedName>
</protein>
<sequence length="92" mass="9930">MRGHLAQPSARVLTRVGPGPPPDASSGRSPGLQVGERHHASPSAGRQAREIRPRQLTQRSGIRLLLTSPGLRSPRCQFHTPTVPGEDLCQQI</sequence>
<evidence type="ECO:0000313" key="3">
    <source>
        <dbReference type="Proteomes" id="UP001066276"/>
    </source>
</evidence>
<comment type="caution">
    <text evidence="2">The sequence shown here is derived from an EMBL/GenBank/DDBJ whole genome shotgun (WGS) entry which is preliminary data.</text>
</comment>
<name>A0AAV7PUX5_PLEWA</name>
<proteinExistence type="predicted"/>